<proteinExistence type="predicted"/>
<dbReference type="Gene3D" id="3.40.50.1000">
    <property type="entry name" value="HAD superfamily/HAD-like"/>
    <property type="match status" value="1"/>
</dbReference>
<protein>
    <submittedName>
        <fullName evidence="1">Haloacid dehalogenase</fullName>
    </submittedName>
</protein>
<evidence type="ECO:0000313" key="1">
    <source>
        <dbReference type="EMBL" id="GIJ45775.1"/>
    </source>
</evidence>
<dbReference type="RefSeq" id="WP_203899321.1">
    <property type="nucleotide sequence ID" value="NZ_BOPF01000008.1"/>
</dbReference>
<keyword evidence="2" id="KW-1185">Reference proteome</keyword>
<gene>
    <name evidence="1" type="ORF">Val02_26610</name>
</gene>
<comment type="caution">
    <text evidence="1">The sequence shown here is derived from an EMBL/GenBank/DDBJ whole genome shotgun (WGS) entry which is preliminary data.</text>
</comment>
<reference evidence="1" key="1">
    <citation type="submission" date="2021-01" db="EMBL/GenBank/DDBJ databases">
        <title>Whole genome shotgun sequence of Virgisporangium aliadipatigenens NBRC 105644.</title>
        <authorList>
            <person name="Komaki H."/>
            <person name="Tamura T."/>
        </authorList>
    </citation>
    <scope>NUCLEOTIDE SEQUENCE</scope>
    <source>
        <strain evidence="1">NBRC 105644</strain>
    </source>
</reference>
<name>A0A8J4DPB4_9ACTN</name>
<accession>A0A8J4DPB4</accession>
<evidence type="ECO:0000313" key="2">
    <source>
        <dbReference type="Proteomes" id="UP000619260"/>
    </source>
</evidence>
<dbReference type="InterPro" id="IPR036412">
    <property type="entry name" value="HAD-like_sf"/>
</dbReference>
<dbReference type="AlphaFoldDB" id="A0A8J4DPB4"/>
<organism evidence="1 2">
    <name type="scientific">Virgisporangium aliadipatigenens</name>
    <dbReference type="NCBI Taxonomy" id="741659"/>
    <lineage>
        <taxon>Bacteria</taxon>
        <taxon>Bacillati</taxon>
        <taxon>Actinomycetota</taxon>
        <taxon>Actinomycetes</taxon>
        <taxon>Micromonosporales</taxon>
        <taxon>Micromonosporaceae</taxon>
        <taxon>Virgisporangium</taxon>
    </lineage>
</organism>
<dbReference type="SUPFAM" id="SSF56784">
    <property type="entry name" value="HAD-like"/>
    <property type="match status" value="1"/>
</dbReference>
<dbReference type="EMBL" id="BOPF01000008">
    <property type="protein sequence ID" value="GIJ45775.1"/>
    <property type="molecule type" value="Genomic_DNA"/>
</dbReference>
<sequence>MSRPRPRPSALLVSFGALRRYDPDVTAAAEERHGLPPGTVRAIALEWPRLQALITGRVTRAEWLTGVAEALADRVGGLNDARSLVVEWDSYRGAVDHTLLSFVRETRQSGVPVALVANAADDLELDLTQFGLTEDFDAVVNSAVLGAYSPSKEFLHAACAAVATPPDRCLLLDEEDRHVRGARVAGLSAFRYSGPDDFGYLRAALAPAPAS</sequence>
<dbReference type="Proteomes" id="UP000619260">
    <property type="component" value="Unassembled WGS sequence"/>
</dbReference>
<dbReference type="InterPro" id="IPR023214">
    <property type="entry name" value="HAD_sf"/>
</dbReference>